<evidence type="ECO:0000313" key="5">
    <source>
        <dbReference type="Proteomes" id="UP000294003"/>
    </source>
</evidence>
<feature type="domain" description="Asl1-like glycosyl hydrolase catalytic" evidence="3">
    <location>
        <begin position="45"/>
        <end position="291"/>
    </location>
</feature>
<dbReference type="Gene3D" id="3.20.20.80">
    <property type="entry name" value="Glycosidases"/>
    <property type="match status" value="1"/>
</dbReference>
<feature type="compositionally biased region" description="Basic residues" evidence="1">
    <location>
        <begin position="347"/>
        <end position="356"/>
    </location>
</feature>
<keyword evidence="5" id="KW-1185">Reference proteome</keyword>
<name>A0ABY0GTP0_9PEZI</name>
<dbReference type="InterPro" id="IPR024655">
    <property type="entry name" value="Asl1_glyco_hydro_catalytic"/>
</dbReference>
<feature type="compositionally biased region" description="Low complexity" evidence="1">
    <location>
        <begin position="371"/>
        <end position="381"/>
    </location>
</feature>
<evidence type="ECO:0000256" key="2">
    <source>
        <dbReference type="SAM" id="SignalP"/>
    </source>
</evidence>
<feature type="region of interest" description="Disordered" evidence="1">
    <location>
        <begin position="298"/>
        <end position="391"/>
    </location>
</feature>
<dbReference type="PANTHER" id="PTHR34154">
    <property type="entry name" value="ALKALI-SENSITIVE LINKAGE PROTEIN 1"/>
    <property type="match status" value="1"/>
</dbReference>
<proteinExistence type="predicted"/>
<feature type="chain" id="PRO_5045816894" description="Asl1-like glycosyl hydrolase catalytic domain-containing protein" evidence="2">
    <location>
        <begin position="22"/>
        <end position="391"/>
    </location>
</feature>
<gene>
    <name evidence="4" type="ORF">DL762_009433</name>
</gene>
<dbReference type="Proteomes" id="UP000294003">
    <property type="component" value="Unassembled WGS sequence"/>
</dbReference>
<evidence type="ECO:0000256" key="1">
    <source>
        <dbReference type="SAM" id="MobiDB-lite"/>
    </source>
</evidence>
<evidence type="ECO:0000313" key="4">
    <source>
        <dbReference type="EMBL" id="RYO77165.1"/>
    </source>
</evidence>
<dbReference type="Pfam" id="PF11790">
    <property type="entry name" value="Glyco_hydro_cc"/>
    <property type="match status" value="1"/>
</dbReference>
<dbReference type="PANTHER" id="PTHR34154:SF3">
    <property type="entry name" value="ALKALI-SENSITIVE LINKAGE PROTEIN 1"/>
    <property type="match status" value="1"/>
</dbReference>
<dbReference type="InterPro" id="IPR053183">
    <property type="entry name" value="ASL1"/>
</dbReference>
<sequence>MRHLSSIGAIALGVYTLGVSADSNSTSKRGVSFIPETSPSDYDILLSSDSSPITWYYTWSPRPAPEDHIFPWGARSGIEFVPTLHSIGGGDLENDIEQLGSLTDSSKHLFTFNEPDGTTDSGGSATTPRGAAEAYIEQIVPLRERFRISHPSVTGSKRGLEWLREFDSACREIDPENGCPTDFVVAHWYGGLEGLTWWLEELANLYVSGDYGFESEDDLEVWIKELGIPGAPLEANRVTMEQTLPYLDELSYVKKYAWFGTFRPQQANEWTGEGVALFQDDGGLTAIGALYLGGEDNGFQVGDKGRDSPQPPGQDDDSNEGDDNDQNDDESVAARIMDPKLAASNRGKSRTGKKAKTSSDGQGPPRCKLWAAASGSASANADYKTTGGDPD</sequence>
<dbReference type="InterPro" id="IPR017853">
    <property type="entry name" value="GH"/>
</dbReference>
<comment type="caution">
    <text evidence="4">The sequence shown here is derived from an EMBL/GenBank/DDBJ whole genome shotgun (WGS) entry which is preliminary data.</text>
</comment>
<protein>
    <recommendedName>
        <fullName evidence="3">Asl1-like glycosyl hydrolase catalytic domain-containing protein</fullName>
    </recommendedName>
</protein>
<keyword evidence="2" id="KW-0732">Signal</keyword>
<accession>A0ABY0GTP0</accession>
<dbReference type="EMBL" id="QJNS01000492">
    <property type="protein sequence ID" value="RYO77165.1"/>
    <property type="molecule type" value="Genomic_DNA"/>
</dbReference>
<dbReference type="SUPFAM" id="SSF51445">
    <property type="entry name" value="(Trans)glycosidases"/>
    <property type="match status" value="1"/>
</dbReference>
<feature type="compositionally biased region" description="Acidic residues" evidence="1">
    <location>
        <begin position="314"/>
        <end position="331"/>
    </location>
</feature>
<feature type="signal peptide" evidence="2">
    <location>
        <begin position="1"/>
        <end position="21"/>
    </location>
</feature>
<evidence type="ECO:0000259" key="3">
    <source>
        <dbReference type="Pfam" id="PF11790"/>
    </source>
</evidence>
<reference evidence="4 5" key="1">
    <citation type="submission" date="2018-06" db="EMBL/GenBank/DDBJ databases">
        <title>Complete Genomes of Monosporascus.</title>
        <authorList>
            <person name="Robinson A.J."/>
            <person name="Natvig D.O."/>
        </authorList>
    </citation>
    <scope>NUCLEOTIDE SEQUENCE [LARGE SCALE GENOMIC DNA]</scope>
    <source>
        <strain evidence="4 5">CBS 609.92</strain>
    </source>
</reference>
<organism evidence="4 5">
    <name type="scientific">Monosporascus cannonballus</name>
    <dbReference type="NCBI Taxonomy" id="155416"/>
    <lineage>
        <taxon>Eukaryota</taxon>
        <taxon>Fungi</taxon>
        <taxon>Dikarya</taxon>
        <taxon>Ascomycota</taxon>
        <taxon>Pezizomycotina</taxon>
        <taxon>Sordariomycetes</taxon>
        <taxon>Xylariomycetidae</taxon>
        <taxon>Xylariales</taxon>
        <taxon>Xylariales incertae sedis</taxon>
        <taxon>Monosporascus</taxon>
    </lineage>
</organism>